<protein>
    <submittedName>
        <fullName evidence="1">Uncharacterized protein</fullName>
    </submittedName>
</protein>
<dbReference type="EMBL" id="PQXK01000045">
    <property type="protein sequence ID" value="TGO39921.1"/>
    <property type="molecule type" value="Genomic_DNA"/>
</dbReference>
<proteinExistence type="predicted"/>
<comment type="caution">
    <text evidence="1">The sequence shown here is derived from an EMBL/GenBank/DDBJ whole genome shotgun (WGS) entry which is preliminary data.</text>
</comment>
<gene>
    <name evidence="1" type="ORF">BHYA_0045g00150</name>
</gene>
<dbReference type="Proteomes" id="UP000297814">
    <property type="component" value="Unassembled WGS sequence"/>
</dbReference>
<evidence type="ECO:0000313" key="1">
    <source>
        <dbReference type="EMBL" id="TGO39921.1"/>
    </source>
</evidence>
<keyword evidence="2" id="KW-1185">Reference proteome</keyword>
<organism evidence="1 2">
    <name type="scientific">Botrytis hyacinthi</name>
    <dbReference type="NCBI Taxonomy" id="278943"/>
    <lineage>
        <taxon>Eukaryota</taxon>
        <taxon>Fungi</taxon>
        <taxon>Dikarya</taxon>
        <taxon>Ascomycota</taxon>
        <taxon>Pezizomycotina</taxon>
        <taxon>Leotiomycetes</taxon>
        <taxon>Helotiales</taxon>
        <taxon>Sclerotiniaceae</taxon>
        <taxon>Botrytis</taxon>
    </lineage>
</organism>
<accession>A0A4Z1GXQ1</accession>
<evidence type="ECO:0000313" key="2">
    <source>
        <dbReference type="Proteomes" id="UP000297814"/>
    </source>
</evidence>
<reference evidence="1 2" key="1">
    <citation type="submission" date="2017-12" db="EMBL/GenBank/DDBJ databases">
        <title>Comparative genomics of Botrytis spp.</title>
        <authorList>
            <person name="Valero-Jimenez C.A."/>
            <person name="Tapia P."/>
            <person name="Veloso J."/>
            <person name="Silva-Moreno E."/>
            <person name="Staats M."/>
            <person name="Valdes J.H."/>
            <person name="Van Kan J.A.L."/>
        </authorList>
    </citation>
    <scope>NUCLEOTIDE SEQUENCE [LARGE SCALE GENOMIC DNA]</scope>
    <source>
        <strain evidence="1 2">Bh0001</strain>
    </source>
</reference>
<sequence>MGCNGGLKTHLCVAELEIGRVEGYMPIPPNKPSDSMLKCIAGTTSTIYQLLKKLIRERHSELNRRIRAATNGNAHTRVLIQSSKSLKPKSQKRKYQFKNTEQMNDNVLLLETVQKSRMEITIKVWKS</sequence>
<dbReference type="AlphaFoldDB" id="A0A4Z1GXQ1"/>
<name>A0A4Z1GXQ1_9HELO</name>